<organism evidence="1 2">
    <name type="scientific">Volvox africanus</name>
    <dbReference type="NCBI Taxonomy" id="51714"/>
    <lineage>
        <taxon>Eukaryota</taxon>
        <taxon>Viridiplantae</taxon>
        <taxon>Chlorophyta</taxon>
        <taxon>core chlorophytes</taxon>
        <taxon>Chlorophyceae</taxon>
        <taxon>CS clade</taxon>
        <taxon>Chlamydomonadales</taxon>
        <taxon>Volvocaceae</taxon>
        <taxon>Volvox</taxon>
    </lineage>
</organism>
<evidence type="ECO:0000313" key="2">
    <source>
        <dbReference type="Proteomes" id="UP001165090"/>
    </source>
</evidence>
<dbReference type="Proteomes" id="UP001165090">
    <property type="component" value="Unassembled WGS sequence"/>
</dbReference>
<name>A0ABQ5SK46_9CHLO</name>
<dbReference type="EMBL" id="BSDZ01000094">
    <property type="protein sequence ID" value="GLI70362.1"/>
    <property type="molecule type" value="Genomic_DNA"/>
</dbReference>
<gene>
    <name evidence="1" type="ORF">VaNZ11_015138</name>
</gene>
<comment type="caution">
    <text evidence="1">The sequence shown here is derived from an EMBL/GenBank/DDBJ whole genome shotgun (WGS) entry which is preliminary data.</text>
</comment>
<evidence type="ECO:0000313" key="1">
    <source>
        <dbReference type="EMBL" id="GLI70362.1"/>
    </source>
</evidence>
<proteinExistence type="predicted"/>
<sequence>MCSPLHRGKIAVLGFTVETKITTSGCIELANATTSVWGTANIGPGKPFNDTQAKWIWSHAGADLGTSSVVRTTISTTVKVEQASTRASLHLIVENFANVFLNGIFVTRLQGGWRTQEYTNRPVQLTLAAGTNMLSVEAYGAPSGGRGGVLASLTSYAGRNVLARTSSAWTCSVDVKGSNDAIEVATALNSTWGTANIGPGKPFTDTQAKWIWAHSGSDVSSSYFMRTVLSTIFVMPQDTNALLSLIVDDHADIILNGLYVSSLDWGYLAGQYTNRPVRLNLKRGINTISVLVTNYNIPGGPAGLLASLSSSDGSTVYSRTSSSAWVYNTELNPNPVKTTITSGCTELIWPGKPFNDTQAKWIWSRAGGNLATSSGVRTTISTTVKVEQAGIWALLNVISLNTADVFLNGAFMGSLTGGETPMSLLFQETLAIGTNTIHVVGYFGIPDLGRAGLVASLTSYDGRNVLARTSSTWTCSVDVPEV</sequence>
<dbReference type="Gene3D" id="2.60.120.260">
    <property type="entry name" value="Galactose-binding domain-like"/>
    <property type="match status" value="3"/>
</dbReference>
<evidence type="ECO:0008006" key="3">
    <source>
        <dbReference type="Google" id="ProtNLM"/>
    </source>
</evidence>
<keyword evidence="2" id="KW-1185">Reference proteome</keyword>
<accession>A0ABQ5SK46</accession>
<protein>
    <recommendedName>
        <fullName evidence="3">Beta-galactosidase</fullName>
    </recommendedName>
</protein>
<reference evidence="1 2" key="1">
    <citation type="journal article" date="2023" name="IScience">
        <title>Expanded male sex-determining region conserved during the evolution of homothallism in the green alga Volvox.</title>
        <authorList>
            <person name="Yamamoto K."/>
            <person name="Matsuzaki R."/>
            <person name="Mahakham W."/>
            <person name="Heman W."/>
            <person name="Sekimoto H."/>
            <person name="Kawachi M."/>
            <person name="Minakuchi Y."/>
            <person name="Toyoda A."/>
            <person name="Nozaki H."/>
        </authorList>
    </citation>
    <scope>NUCLEOTIDE SEQUENCE [LARGE SCALE GENOMIC DNA]</scope>
    <source>
        <strain evidence="1 2">NIES-4468</strain>
    </source>
</reference>